<dbReference type="SUPFAM" id="SSF47413">
    <property type="entry name" value="lambda repressor-like DNA-binding domains"/>
    <property type="match status" value="1"/>
</dbReference>
<dbReference type="GO" id="GO:0005829">
    <property type="term" value="C:cytosol"/>
    <property type="evidence" value="ECO:0007669"/>
    <property type="project" value="TreeGrafter"/>
</dbReference>
<protein>
    <submittedName>
        <fullName evidence="5">XRE family transcriptional regulator</fullName>
    </submittedName>
</protein>
<evidence type="ECO:0000256" key="2">
    <source>
        <dbReference type="ARBA" id="ARBA00023125"/>
    </source>
</evidence>
<dbReference type="SUPFAM" id="SSF51182">
    <property type="entry name" value="RmlC-like cupins"/>
    <property type="match status" value="1"/>
</dbReference>
<evidence type="ECO:0000256" key="1">
    <source>
        <dbReference type="ARBA" id="ARBA00023015"/>
    </source>
</evidence>
<feature type="domain" description="HTH cro/C1-type" evidence="4">
    <location>
        <begin position="15"/>
        <end position="69"/>
    </location>
</feature>
<dbReference type="Gene3D" id="1.10.260.40">
    <property type="entry name" value="lambda repressor-like DNA-binding domains"/>
    <property type="match status" value="1"/>
</dbReference>
<dbReference type="RefSeq" id="WP_108565470.1">
    <property type="nucleotide sequence ID" value="NZ_CP031769.1"/>
</dbReference>
<keyword evidence="6" id="KW-1185">Reference proteome</keyword>
<dbReference type="KEGG" id="salm:D0Y50_02940"/>
<dbReference type="GO" id="GO:0003677">
    <property type="term" value="F:DNA binding"/>
    <property type="evidence" value="ECO:0007669"/>
    <property type="project" value="UniProtKB-KW"/>
</dbReference>
<dbReference type="EMBL" id="CP031769">
    <property type="protein sequence ID" value="AXR05413.1"/>
    <property type="molecule type" value="Genomic_DNA"/>
</dbReference>
<dbReference type="SMART" id="SM00530">
    <property type="entry name" value="HTH_XRE"/>
    <property type="match status" value="1"/>
</dbReference>
<dbReference type="InterPro" id="IPR010982">
    <property type="entry name" value="Lambda_DNA-bd_dom_sf"/>
</dbReference>
<organism evidence="5 6">
    <name type="scientific">Salinimonas sediminis</name>
    <dbReference type="NCBI Taxonomy" id="2303538"/>
    <lineage>
        <taxon>Bacteria</taxon>
        <taxon>Pseudomonadati</taxon>
        <taxon>Pseudomonadota</taxon>
        <taxon>Gammaproteobacteria</taxon>
        <taxon>Alteromonadales</taxon>
        <taxon>Alteromonadaceae</taxon>
        <taxon>Alteromonas/Salinimonas group</taxon>
        <taxon>Salinimonas</taxon>
    </lineage>
</organism>
<dbReference type="AlphaFoldDB" id="A0A346NIQ6"/>
<reference evidence="5 6" key="1">
    <citation type="submission" date="2018-08" db="EMBL/GenBank/DDBJ databases">
        <title>Salinimonas sediminis sp. nov., a piezophilic bacterium isolated from a deep-sea sediment sample from the New Britain Trench.</title>
        <authorList>
            <person name="Cao J."/>
        </authorList>
    </citation>
    <scope>NUCLEOTIDE SEQUENCE [LARGE SCALE GENOMIC DNA]</scope>
    <source>
        <strain evidence="5 6">N102</strain>
    </source>
</reference>
<accession>A0A346NIQ6</accession>
<dbReference type="PANTHER" id="PTHR46797:SF23">
    <property type="entry name" value="HTH-TYPE TRANSCRIPTIONAL REGULATOR SUTR"/>
    <property type="match status" value="1"/>
</dbReference>
<dbReference type="CDD" id="cd02209">
    <property type="entry name" value="cupin_XRE_C"/>
    <property type="match status" value="1"/>
</dbReference>
<dbReference type="Gene3D" id="2.60.120.10">
    <property type="entry name" value="Jelly Rolls"/>
    <property type="match status" value="1"/>
</dbReference>
<keyword evidence="3" id="KW-0804">Transcription</keyword>
<sequence length="185" mass="20706">MENSALLMQCIAQQLNARRRELGWSLDKTAQATGVSKAMLGQIERQESSPTIATLWKIATGLQCSFSSFIGDAEHPQHKGGQAMNAGFCHDADMLVNTLFRYNPQTGMEAFEITLTNRHEQRSTAHSPGVTEHLHVLQGLLAVQQGGSWYQVKPTEQFVLQADQPHAYRDEHGLTRFIDIITYPR</sequence>
<evidence type="ECO:0000313" key="5">
    <source>
        <dbReference type="EMBL" id="AXR05413.1"/>
    </source>
</evidence>
<dbReference type="PROSITE" id="PS50943">
    <property type="entry name" value="HTH_CROC1"/>
    <property type="match status" value="1"/>
</dbReference>
<name>A0A346NIQ6_9ALTE</name>
<dbReference type="InterPro" id="IPR050807">
    <property type="entry name" value="TransReg_Diox_bact_type"/>
</dbReference>
<dbReference type="InterPro" id="IPR011051">
    <property type="entry name" value="RmlC_Cupin_sf"/>
</dbReference>
<evidence type="ECO:0000313" key="6">
    <source>
        <dbReference type="Proteomes" id="UP000262073"/>
    </source>
</evidence>
<dbReference type="Proteomes" id="UP000262073">
    <property type="component" value="Chromosome"/>
</dbReference>
<dbReference type="CDD" id="cd00093">
    <property type="entry name" value="HTH_XRE"/>
    <property type="match status" value="1"/>
</dbReference>
<keyword evidence="1" id="KW-0805">Transcription regulation</keyword>
<dbReference type="InterPro" id="IPR001387">
    <property type="entry name" value="Cro/C1-type_HTH"/>
</dbReference>
<dbReference type="InterPro" id="IPR014710">
    <property type="entry name" value="RmlC-like_jellyroll"/>
</dbReference>
<keyword evidence="2" id="KW-0238">DNA-binding</keyword>
<proteinExistence type="predicted"/>
<gene>
    <name evidence="5" type="ORF">D0Y50_02940</name>
</gene>
<dbReference type="GO" id="GO:0003700">
    <property type="term" value="F:DNA-binding transcription factor activity"/>
    <property type="evidence" value="ECO:0007669"/>
    <property type="project" value="TreeGrafter"/>
</dbReference>
<dbReference type="Pfam" id="PF01381">
    <property type="entry name" value="HTH_3"/>
    <property type="match status" value="1"/>
</dbReference>
<dbReference type="PANTHER" id="PTHR46797">
    <property type="entry name" value="HTH-TYPE TRANSCRIPTIONAL REGULATOR"/>
    <property type="match status" value="1"/>
</dbReference>
<evidence type="ECO:0000256" key="3">
    <source>
        <dbReference type="ARBA" id="ARBA00023163"/>
    </source>
</evidence>
<evidence type="ECO:0000259" key="4">
    <source>
        <dbReference type="PROSITE" id="PS50943"/>
    </source>
</evidence>
<dbReference type="OrthoDB" id="9792093at2"/>